<gene>
    <name evidence="2" type="ORF">E2C01_033372</name>
</gene>
<evidence type="ECO:0000256" key="1">
    <source>
        <dbReference type="SAM" id="MobiDB-lite"/>
    </source>
</evidence>
<reference evidence="2 3" key="1">
    <citation type="submission" date="2019-05" db="EMBL/GenBank/DDBJ databases">
        <title>Another draft genome of Portunus trituberculatus and its Hox gene families provides insights of decapod evolution.</title>
        <authorList>
            <person name="Jeong J.-H."/>
            <person name="Song I."/>
            <person name="Kim S."/>
            <person name="Choi T."/>
            <person name="Kim D."/>
            <person name="Ryu S."/>
            <person name="Kim W."/>
        </authorList>
    </citation>
    <scope>NUCLEOTIDE SEQUENCE [LARGE SCALE GENOMIC DNA]</scope>
    <source>
        <tissue evidence="2">Muscle</tissue>
    </source>
</reference>
<dbReference type="Proteomes" id="UP000324222">
    <property type="component" value="Unassembled WGS sequence"/>
</dbReference>
<proteinExistence type="predicted"/>
<feature type="compositionally biased region" description="Basic residues" evidence="1">
    <location>
        <begin position="26"/>
        <end position="35"/>
    </location>
</feature>
<evidence type="ECO:0000313" key="3">
    <source>
        <dbReference type="Proteomes" id="UP000324222"/>
    </source>
</evidence>
<dbReference type="AlphaFoldDB" id="A0A5B7F413"/>
<keyword evidence="3" id="KW-1185">Reference proteome</keyword>
<organism evidence="2 3">
    <name type="scientific">Portunus trituberculatus</name>
    <name type="common">Swimming crab</name>
    <name type="synonym">Neptunus trituberculatus</name>
    <dbReference type="NCBI Taxonomy" id="210409"/>
    <lineage>
        <taxon>Eukaryota</taxon>
        <taxon>Metazoa</taxon>
        <taxon>Ecdysozoa</taxon>
        <taxon>Arthropoda</taxon>
        <taxon>Crustacea</taxon>
        <taxon>Multicrustacea</taxon>
        <taxon>Malacostraca</taxon>
        <taxon>Eumalacostraca</taxon>
        <taxon>Eucarida</taxon>
        <taxon>Decapoda</taxon>
        <taxon>Pleocyemata</taxon>
        <taxon>Brachyura</taxon>
        <taxon>Eubrachyura</taxon>
        <taxon>Portunoidea</taxon>
        <taxon>Portunidae</taxon>
        <taxon>Portuninae</taxon>
        <taxon>Portunus</taxon>
    </lineage>
</organism>
<sequence>MTEQGRLPSRVTTVLKEASHEEVTRRRSVKPPPVRKQRDARVSSRGASVRQYRRFMEAPLKVMAKTEGHRLAFFTFQGPYALWHHRS</sequence>
<protein>
    <submittedName>
        <fullName evidence="2">Uncharacterized protein</fullName>
    </submittedName>
</protein>
<feature type="region of interest" description="Disordered" evidence="1">
    <location>
        <begin position="1"/>
        <end position="46"/>
    </location>
</feature>
<evidence type="ECO:0000313" key="2">
    <source>
        <dbReference type="EMBL" id="MPC39823.1"/>
    </source>
</evidence>
<dbReference type="EMBL" id="VSRR010004489">
    <property type="protein sequence ID" value="MPC39823.1"/>
    <property type="molecule type" value="Genomic_DNA"/>
</dbReference>
<name>A0A5B7F413_PORTR</name>
<comment type="caution">
    <text evidence="2">The sequence shown here is derived from an EMBL/GenBank/DDBJ whole genome shotgun (WGS) entry which is preliminary data.</text>
</comment>
<accession>A0A5B7F413</accession>